<dbReference type="AlphaFoldDB" id="A0A1T2KYX4"/>
<proteinExistence type="predicted"/>
<reference evidence="1 2" key="1">
    <citation type="submission" date="2016-11" db="EMBL/GenBank/DDBJ databases">
        <title>Mixed transmission modes and dynamic genome evolution in an obligate animal-bacterial symbiosis.</title>
        <authorList>
            <person name="Russell S.L."/>
            <person name="Corbett-Detig R.B."/>
            <person name="Cavanaugh C.M."/>
        </authorList>
    </citation>
    <scope>NUCLEOTIDE SEQUENCE [LARGE SCALE GENOMIC DNA]</scope>
    <source>
        <strain evidence="1">Sveles-Q1</strain>
    </source>
</reference>
<sequence length="244" mass="26669">AVGINGRVKYLPLAWAWTPKTSFRKNSDSPNHQFNGLIQGSNSISSATAVATAPNPFFGDPMQPPTLRVVPKEAQADVIFPFANFAISDKFALVTLAPLIRKETVLETFNAPGTASLGTNTVTTTGLGDIKFGTIFKAFNSDNNRHNFVFDIVFSAPTGSITEEDNNLTPMNTIVKSRLAYGMQLGSGTWDSLLGVVYWGKNKQWGWGVNIWRRYRSKVKMKRAGATVINMKQPPGCHMSGIPI</sequence>
<accession>A0A1T2KYX4</accession>
<keyword evidence="2" id="KW-1185">Reference proteome</keyword>
<organism evidence="1 2">
    <name type="scientific">Solemya pervernicosa gill symbiont</name>
    <dbReference type="NCBI Taxonomy" id="642797"/>
    <lineage>
        <taxon>Bacteria</taxon>
        <taxon>Pseudomonadati</taxon>
        <taxon>Pseudomonadota</taxon>
        <taxon>Gammaproteobacteria</taxon>
        <taxon>sulfur-oxidizing symbionts</taxon>
    </lineage>
</organism>
<evidence type="ECO:0000313" key="2">
    <source>
        <dbReference type="Proteomes" id="UP000191110"/>
    </source>
</evidence>
<name>A0A1T2KYX4_9GAMM</name>
<feature type="non-terminal residue" evidence="1">
    <location>
        <position position="1"/>
    </location>
</feature>
<dbReference type="Proteomes" id="UP000191110">
    <property type="component" value="Unassembled WGS sequence"/>
</dbReference>
<dbReference type="EMBL" id="MPRL01000140">
    <property type="protein sequence ID" value="OOZ38049.1"/>
    <property type="molecule type" value="Genomic_DNA"/>
</dbReference>
<protein>
    <submittedName>
        <fullName evidence="1">Uncharacterized protein</fullName>
    </submittedName>
</protein>
<evidence type="ECO:0000313" key="1">
    <source>
        <dbReference type="EMBL" id="OOZ38049.1"/>
    </source>
</evidence>
<comment type="caution">
    <text evidence="1">The sequence shown here is derived from an EMBL/GenBank/DDBJ whole genome shotgun (WGS) entry which is preliminary data.</text>
</comment>
<gene>
    <name evidence="1" type="ORF">BOW53_16675</name>
</gene>